<feature type="compositionally biased region" description="Basic and acidic residues" evidence="1">
    <location>
        <begin position="46"/>
        <end position="63"/>
    </location>
</feature>
<feature type="signal peptide" evidence="2">
    <location>
        <begin position="1"/>
        <end position="20"/>
    </location>
</feature>
<keyword evidence="2" id="KW-0732">Signal</keyword>
<feature type="compositionally biased region" description="Pro residues" evidence="1">
    <location>
        <begin position="206"/>
        <end position="215"/>
    </location>
</feature>
<comment type="caution">
    <text evidence="3">The sequence shown here is derived from an EMBL/GenBank/DDBJ whole genome shotgun (WGS) entry which is preliminary data.</text>
</comment>
<feature type="chain" id="PRO_5016270822" evidence="2">
    <location>
        <begin position="21"/>
        <end position="257"/>
    </location>
</feature>
<sequence length="257" mass="25660">MLKSASRAAALLAASALACAAGTASAEPVKVGEQTGLGLTGPKVPDTLKKAKEDPYRPPADPHCESVPKELAALDEVLGPDADAPEEKEPAIQPGKIIGGVVRGMIPHRGVVRFVTGADKKEDELKDAAMAGYARRGYLKGLSKTLVCNPPGPPAADAALQQTSNVSTTAPAVEPPAPLSVPPADAAAPLEPAPAPAPALQAAEAAPPPPPPAPSVPMVTEAAAEPAPAPLAVPPVEEASGQTTDVAFSASGLDPAR</sequence>
<gene>
    <name evidence="3" type="ORF">DJ018_03230</name>
</gene>
<evidence type="ECO:0000256" key="1">
    <source>
        <dbReference type="SAM" id="MobiDB-lite"/>
    </source>
</evidence>
<feature type="region of interest" description="Disordered" evidence="1">
    <location>
        <begin position="25"/>
        <end position="63"/>
    </location>
</feature>
<evidence type="ECO:0000256" key="2">
    <source>
        <dbReference type="SAM" id="SignalP"/>
    </source>
</evidence>
<dbReference type="OrthoDB" id="7211066at2"/>
<proteinExistence type="predicted"/>
<name>A0A328APQ7_9CAUL</name>
<feature type="compositionally biased region" description="Low complexity" evidence="1">
    <location>
        <begin position="216"/>
        <end position="226"/>
    </location>
</feature>
<organism evidence="3 4">
    <name type="scientific">Phenylobacterium deserti</name>
    <dbReference type="NCBI Taxonomy" id="1914756"/>
    <lineage>
        <taxon>Bacteria</taxon>
        <taxon>Pseudomonadati</taxon>
        <taxon>Pseudomonadota</taxon>
        <taxon>Alphaproteobacteria</taxon>
        <taxon>Caulobacterales</taxon>
        <taxon>Caulobacteraceae</taxon>
        <taxon>Phenylobacterium</taxon>
    </lineage>
</organism>
<dbReference type="AlphaFoldDB" id="A0A328APQ7"/>
<protein>
    <submittedName>
        <fullName evidence="3">Uncharacterized protein</fullName>
    </submittedName>
</protein>
<dbReference type="PROSITE" id="PS51257">
    <property type="entry name" value="PROKAR_LIPOPROTEIN"/>
    <property type="match status" value="1"/>
</dbReference>
<accession>A0A328APQ7</accession>
<keyword evidence="4" id="KW-1185">Reference proteome</keyword>
<evidence type="ECO:0000313" key="3">
    <source>
        <dbReference type="EMBL" id="RAK56993.1"/>
    </source>
</evidence>
<feature type="region of interest" description="Disordered" evidence="1">
    <location>
        <begin position="167"/>
        <end position="257"/>
    </location>
</feature>
<dbReference type="Proteomes" id="UP000249725">
    <property type="component" value="Unassembled WGS sequence"/>
</dbReference>
<reference evidence="4" key="1">
    <citation type="submission" date="2018-05" db="EMBL/GenBank/DDBJ databases">
        <authorList>
            <person name="Li X."/>
        </authorList>
    </citation>
    <scope>NUCLEOTIDE SEQUENCE [LARGE SCALE GENOMIC DNA]</scope>
    <source>
        <strain evidence="4">YIM 73061</strain>
    </source>
</reference>
<evidence type="ECO:0000313" key="4">
    <source>
        <dbReference type="Proteomes" id="UP000249725"/>
    </source>
</evidence>
<dbReference type="EMBL" id="QFYR01000001">
    <property type="protein sequence ID" value="RAK56993.1"/>
    <property type="molecule type" value="Genomic_DNA"/>
</dbReference>
<dbReference type="RefSeq" id="WP_111513445.1">
    <property type="nucleotide sequence ID" value="NZ_QFYR01000001.1"/>
</dbReference>